<feature type="transmembrane region" description="Helical" evidence="6">
    <location>
        <begin position="90"/>
        <end position="108"/>
    </location>
</feature>
<keyword evidence="3" id="KW-0201">Cytochrome c-type biogenesis</keyword>
<evidence type="ECO:0000256" key="6">
    <source>
        <dbReference type="SAM" id="Phobius"/>
    </source>
</evidence>
<evidence type="ECO:0000256" key="5">
    <source>
        <dbReference type="ARBA" id="ARBA00023136"/>
    </source>
</evidence>
<feature type="transmembrane region" description="Helical" evidence="6">
    <location>
        <begin position="246"/>
        <end position="261"/>
    </location>
</feature>
<dbReference type="EMBL" id="CAEZUR010000128">
    <property type="protein sequence ID" value="CAB4616330.1"/>
    <property type="molecule type" value="Genomic_DNA"/>
</dbReference>
<dbReference type="AlphaFoldDB" id="A0A6J6CB69"/>
<dbReference type="NCBIfam" id="TIGR03144">
    <property type="entry name" value="cytochr_II_ccsB"/>
    <property type="match status" value="1"/>
</dbReference>
<evidence type="ECO:0000256" key="2">
    <source>
        <dbReference type="ARBA" id="ARBA00022692"/>
    </source>
</evidence>
<dbReference type="GO" id="GO:0020037">
    <property type="term" value="F:heme binding"/>
    <property type="evidence" value="ECO:0007669"/>
    <property type="project" value="InterPro"/>
</dbReference>
<reference evidence="8" key="1">
    <citation type="submission" date="2020-05" db="EMBL/GenBank/DDBJ databases">
        <authorList>
            <person name="Chiriac C."/>
            <person name="Salcher M."/>
            <person name="Ghai R."/>
            <person name="Kavagutti S V."/>
        </authorList>
    </citation>
    <scope>NUCLEOTIDE SEQUENCE</scope>
</reference>
<feature type="transmembrane region" description="Helical" evidence="6">
    <location>
        <begin position="273"/>
        <end position="294"/>
    </location>
</feature>
<feature type="transmembrane region" description="Helical" evidence="6">
    <location>
        <begin position="147"/>
        <end position="175"/>
    </location>
</feature>
<dbReference type="InterPro" id="IPR002541">
    <property type="entry name" value="Cyt_c_assembly"/>
</dbReference>
<evidence type="ECO:0000259" key="7">
    <source>
        <dbReference type="Pfam" id="PF01578"/>
    </source>
</evidence>
<feature type="transmembrane region" description="Helical" evidence="6">
    <location>
        <begin position="212"/>
        <end position="231"/>
    </location>
</feature>
<evidence type="ECO:0000313" key="8">
    <source>
        <dbReference type="EMBL" id="CAB4548546.1"/>
    </source>
</evidence>
<dbReference type="GO" id="GO:0005886">
    <property type="term" value="C:plasma membrane"/>
    <property type="evidence" value="ECO:0007669"/>
    <property type="project" value="TreeGrafter"/>
</dbReference>
<feature type="transmembrane region" description="Helical" evidence="6">
    <location>
        <begin position="55"/>
        <end position="78"/>
    </location>
</feature>
<dbReference type="InterPro" id="IPR017562">
    <property type="entry name" value="Cyt_c_biogenesis_CcsA"/>
</dbReference>
<sequence length="304" mass="34046">MKDVLLDPVLDVYSVYAIYGAMALYTVAFLTFVWQLSRLSSANKKLRKTAGQLEVAALSITVLAFLLHGAGVVMRGIAASRVPWANMYEFSISGSLVIVGIFLSAWFVKEIRVIAVLVTAFALLILGSATTLFYVQVKTLMPALQSYWLVIHVTVAVLATAFFNIAAALSVAYLLRSWGWLNQSNLSIAKLTKRVLSVFPESKKLENLSYRFNVIGFMLWSFTLVAGAIWAERAWHRFWGWDTKEVWTFIIWTIYAGYLHATATRGWTGARAIWLSLIGFAAVIFNFTIVNLFFKGLHVYSGLK</sequence>
<organism evidence="8">
    <name type="scientific">freshwater metagenome</name>
    <dbReference type="NCBI Taxonomy" id="449393"/>
    <lineage>
        <taxon>unclassified sequences</taxon>
        <taxon>metagenomes</taxon>
        <taxon>ecological metagenomes</taxon>
    </lineage>
</organism>
<dbReference type="Pfam" id="PF01578">
    <property type="entry name" value="Cytochrom_C_asm"/>
    <property type="match status" value="1"/>
</dbReference>
<evidence type="ECO:0000256" key="3">
    <source>
        <dbReference type="ARBA" id="ARBA00022748"/>
    </source>
</evidence>
<keyword evidence="5 6" id="KW-0472">Membrane</keyword>
<feature type="domain" description="Cytochrome c assembly protein" evidence="7">
    <location>
        <begin position="96"/>
        <end position="298"/>
    </location>
</feature>
<dbReference type="PANTHER" id="PTHR30071:SF1">
    <property type="entry name" value="CYTOCHROME B_B6 PROTEIN-RELATED"/>
    <property type="match status" value="1"/>
</dbReference>
<dbReference type="InterPro" id="IPR045062">
    <property type="entry name" value="Cyt_c_biogenesis_CcsA/CcmC"/>
</dbReference>
<dbReference type="PANTHER" id="PTHR30071">
    <property type="entry name" value="HEME EXPORTER PROTEIN C"/>
    <property type="match status" value="1"/>
</dbReference>
<protein>
    <submittedName>
        <fullName evidence="8">Unannotated protein</fullName>
    </submittedName>
</protein>
<accession>A0A6J6CB69</accession>
<feature type="transmembrane region" description="Helical" evidence="6">
    <location>
        <begin position="115"/>
        <end position="135"/>
    </location>
</feature>
<evidence type="ECO:0000256" key="1">
    <source>
        <dbReference type="ARBA" id="ARBA00004141"/>
    </source>
</evidence>
<keyword evidence="2 6" id="KW-0812">Transmembrane</keyword>
<keyword evidence="4 6" id="KW-1133">Transmembrane helix</keyword>
<dbReference type="GO" id="GO:0017004">
    <property type="term" value="P:cytochrome complex assembly"/>
    <property type="evidence" value="ECO:0007669"/>
    <property type="project" value="UniProtKB-KW"/>
</dbReference>
<evidence type="ECO:0000313" key="9">
    <source>
        <dbReference type="EMBL" id="CAB4616330.1"/>
    </source>
</evidence>
<dbReference type="EMBL" id="CAEZSN010000122">
    <property type="protein sequence ID" value="CAB4548546.1"/>
    <property type="molecule type" value="Genomic_DNA"/>
</dbReference>
<proteinExistence type="predicted"/>
<gene>
    <name evidence="8" type="ORF">UFOPK1433_00965</name>
    <name evidence="9" type="ORF">UFOPK1843_01150</name>
</gene>
<comment type="subcellular location">
    <subcellularLocation>
        <location evidence="1">Membrane</location>
        <topology evidence="1">Multi-pass membrane protein</topology>
    </subcellularLocation>
</comment>
<evidence type="ECO:0000256" key="4">
    <source>
        <dbReference type="ARBA" id="ARBA00022989"/>
    </source>
</evidence>
<name>A0A6J6CB69_9ZZZZ</name>
<feature type="transmembrane region" description="Helical" evidence="6">
    <location>
        <begin position="12"/>
        <end position="34"/>
    </location>
</feature>